<dbReference type="GO" id="GO:0005524">
    <property type="term" value="F:ATP binding"/>
    <property type="evidence" value="ECO:0007669"/>
    <property type="project" value="UniProtKB-UniRule"/>
</dbReference>
<dbReference type="GO" id="GO:0004765">
    <property type="term" value="F:shikimate kinase activity"/>
    <property type="evidence" value="ECO:0007669"/>
    <property type="project" value="UniProtKB-UniRule"/>
</dbReference>
<keyword evidence="11" id="KW-0479">Metal-binding</keyword>
<dbReference type="STRING" id="1547445.LO80_00425"/>
<comment type="pathway">
    <text evidence="1 11">Metabolic intermediate biosynthesis; chorismate biosynthesis; chorismate from D-erythrose 4-phosphate and phosphoenolpyruvate: step 5/7.</text>
</comment>
<dbReference type="GO" id="GO:0005829">
    <property type="term" value="C:cytosol"/>
    <property type="evidence" value="ECO:0007669"/>
    <property type="project" value="TreeGrafter"/>
</dbReference>
<sequence length="176" mass="19688">MIRTKNIFLIGPVGAGKSTIGKQLAKELKLEFIDSDDTIEKKCGVDINWIFDLEGEEGFRNREREVIAEILSEKQNIVLATGGGAILDPDTRSLLSSRGKVVYLEATIEQQLERTAKDTKRPLLRVDDKKPVLEQLMAEREPLYRSIADVVVETNGATVKNIVNKISTFLVEESML</sequence>
<feature type="binding site" evidence="11">
    <location>
        <position position="36"/>
    </location>
    <ligand>
        <name>substrate</name>
    </ligand>
</feature>
<evidence type="ECO:0000256" key="4">
    <source>
        <dbReference type="ARBA" id="ARBA00022605"/>
    </source>
</evidence>
<evidence type="ECO:0000256" key="9">
    <source>
        <dbReference type="ARBA" id="ARBA00023141"/>
    </source>
</evidence>
<comment type="similarity">
    <text evidence="2 11">Belongs to the shikimate kinase family.</text>
</comment>
<dbReference type="InterPro" id="IPR027417">
    <property type="entry name" value="P-loop_NTPase"/>
</dbReference>
<dbReference type="PANTHER" id="PTHR21087:SF16">
    <property type="entry name" value="SHIKIMATE KINASE 1, CHLOROPLASTIC"/>
    <property type="match status" value="1"/>
</dbReference>
<dbReference type="Proteomes" id="UP000029672">
    <property type="component" value="Chromosome"/>
</dbReference>
<evidence type="ECO:0000256" key="6">
    <source>
        <dbReference type="ARBA" id="ARBA00022741"/>
    </source>
</evidence>
<accession>A0A097ELZ1</accession>
<evidence type="ECO:0000256" key="8">
    <source>
        <dbReference type="ARBA" id="ARBA00022840"/>
    </source>
</evidence>
<keyword evidence="9 11" id="KW-0057">Aromatic amino acid biosynthesis</keyword>
<dbReference type="OrthoDB" id="9800332at2"/>
<dbReference type="eggNOG" id="COG0703">
    <property type="taxonomic scope" value="Bacteria"/>
</dbReference>
<keyword evidence="7 11" id="KW-0418">Kinase</keyword>
<dbReference type="CDD" id="cd00464">
    <property type="entry name" value="SK"/>
    <property type="match status" value="1"/>
</dbReference>
<dbReference type="Pfam" id="PF01202">
    <property type="entry name" value="SKI"/>
    <property type="match status" value="1"/>
</dbReference>
<proteinExistence type="inferred from homology"/>
<dbReference type="InterPro" id="IPR000623">
    <property type="entry name" value="Shikimate_kinase/TSH1"/>
</dbReference>
<keyword evidence="11" id="KW-0460">Magnesium</keyword>
<feature type="binding site" evidence="11">
    <location>
        <position position="140"/>
    </location>
    <ligand>
        <name>substrate</name>
    </ligand>
</feature>
<dbReference type="UniPathway" id="UPA00053">
    <property type="reaction ID" value="UER00088"/>
</dbReference>
<evidence type="ECO:0000256" key="10">
    <source>
        <dbReference type="ARBA" id="ARBA00048567"/>
    </source>
</evidence>
<dbReference type="AlphaFoldDB" id="A0A097ELZ1"/>
<dbReference type="InterPro" id="IPR023000">
    <property type="entry name" value="Shikimate_kinase_CS"/>
</dbReference>
<evidence type="ECO:0000256" key="11">
    <source>
        <dbReference type="HAMAP-Rule" id="MF_00109"/>
    </source>
</evidence>
<comment type="caution">
    <text evidence="11">Lacks conserved residue(s) required for the propagation of feature annotation.</text>
</comment>
<feature type="binding site" evidence="11">
    <location>
        <position position="60"/>
    </location>
    <ligand>
        <name>substrate</name>
    </ligand>
</feature>
<reference evidence="12 13" key="1">
    <citation type="submission" date="2014-10" db="EMBL/GenBank/DDBJ databases">
        <title>Whole genome sequence of Francisella endociliophora strain FSC1006, isolated from a laboratory culture of the marine ciliate Euplotes raikovi.</title>
        <authorList>
            <person name="Granberg M."/>
            <person name="Backman S."/>
            <person name="Lundmark E."/>
            <person name="Nilsson E."/>
            <person name="Karlsson E."/>
            <person name="Thelaus J."/>
            <person name="Ohrman C."/>
            <person name="Larkeryd A."/>
            <person name="Stenberg P."/>
        </authorList>
    </citation>
    <scope>NUCLEOTIDE SEQUENCE [LARGE SCALE GENOMIC DNA]</scope>
    <source>
        <strain evidence="12 13">FSC1006</strain>
    </source>
</reference>
<dbReference type="PRINTS" id="PR01100">
    <property type="entry name" value="SHIKIMTKNASE"/>
</dbReference>
<evidence type="ECO:0000256" key="2">
    <source>
        <dbReference type="ARBA" id="ARBA00006997"/>
    </source>
</evidence>
<dbReference type="GO" id="GO:0008652">
    <property type="term" value="P:amino acid biosynthetic process"/>
    <property type="evidence" value="ECO:0007669"/>
    <property type="project" value="UniProtKB-KW"/>
</dbReference>
<dbReference type="HOGENOM" id="CLU_057607_2_2_6"/>
<dbReference type="SUPFAM" id="SSF52540">
    <property type="entry name" value="P-loop containing nucleoside triphosphate hydrolases"/>
    <property type="match status" value="1"/>
</dbReference>
<feature type="binding site" evidence="11">
    <location>
        <position position="121"/>
    </location>
    <ligand>
        <name>ATP</name>
        <dbReference type="ChEBI" id="CHEBI:30616"/>
    </ligand>
</feature>
<dbReference type="PANTHER" id="PTHR21087">
    <property type="entry name" value="SHIKIMATE KINASE"/>
    <property type="match status" value="1"/>
</dbReference>
<keyword evidence="11" id="KW-0963">Cytoplasm</keyword>
<evidence type="ECO:0000256" key="1">
    <source>
        <dbReference type="ARBA" id="ARBA00004842"/>
    </source>
</evidence>
<keyword evidence="13" id="KW-1185">Reference proteome</keyword>
<dbReference type="EC" id="2.7.1.71" evidence="3 11"/>
<comment type="subcellular location">
    <subcellularLocation>
        <location evidence="11">Cytoplasm</location>
    </subcellularLocation>
</comment>
<feature type="binding site" evidence="11">
    <location>
        <position position="18"/>
    </location>
    <ligand>
        <name>Mg(2+)</name>
        <dbReference type="ChEBI" id="CHEBI:18420"/>
    </ligand>
</feature>
<name>A0A097ELZ1_9GAMM</name>
<gene>
    <name evidence="11 12" type="primary">aroK</name>
    <name evidence="12" type="ORF">LO80_00425</name>
</gene>
<dbReference type="InterPro" id="IPR031322">
    <property type="entry name" value="Shikimate/glucono_kinase"/>
</dbReference>
<evidence type="ECO:0000313" key="12">
    <source>
        <dbReference type="EMBL" id="AIT08586.1"/>
    </source>
</evidence>
<comment type="cofactor">
    <cofactor evidence="11">
        <name>Mg(2+)</name>
        <dbReference type="ChEBI" id="CHEBI:18420"/>
    </cofactor>
    <text evidence="11">Binds 1 Mg(2+) ion per subunit.</text>
</comment>
<dbReference type="NCBIfam" id="NF003456">
    <property type="entry name" value="PRK05057.1"/>
    <property type="match status" value="1"/>
</dbReference>
<keyword evidence="4 11" id="KW-0028">Amino-acid biosynthesis</keyword>
<evidence type="ECO:0000256" key="7">
    <source>
        <dbReference type="ARBA" id="ARBA00022777"/>
    </source>
</evidence>
<dbReference type="KEGG" id="frf:LO80_00425"/>
<organism evidence="12 13">
    <name type="scientific">Candidatus Francisella endociliophora</name>
    <dbReference type="NCBI Taxonomy" id="653937"/>
    <lineage>
        <taxon>Bacteria</taxon>
        <taxon>Pseudomonadati</taxon>
        <taxon>Pseudomonadota</taxon>
        <taxon>Gammaproteobacteria</taxon>
        <taxon>Thiotrichales</taxon>
        <taxon>Francisellaceae</taxon>
        <taxon>Francisella</taxon>
    </lineage>
</organism>
<comment type="catalytic activity">
    <reaction evidence="10 11">
        <text>shikimate + ATP = 3-phosphoshikimate + ADP + H(+)</text>
        <dbReference type="Rhea" id="RHEA:13121"/>
        <dbReference type="ChEBI" id="CHEBI:15378"/>
        <dbReference type="ChEBI" id="CHEBI:30616"/>
        <dbReference type="ChEBI" id="CHEBI:36208"/>
        <dbReference type="ChEBI" id="CHEBI:145989"/>
        <dbReference type="ChEBI" id="CHEBI:456216"/>
        <dbReference type="EC" id="2.7.1.71"/>
    </reaction>
</comment>
<dbReference type="GO" id="GO:0009423">
    <property type="term" value="P:chorismate biosynthetic process"/>
    <property type="evidence" value="ECO:0007669"/>
    <property type="project" value="UniProtKB-UniRule"/>
</dbReference>
<dbReference type="HAMAP" id="MF_00109">
    <property type="entry name" value="Shikimate_kinase"/>
    <property type="match status" value="1"/>
</dbReference>
<dbReference type="RefSeq" id="WP_040007552.1">
    <property type="nucleotide sequence ID" value="NZ_CP009574.1"/>
</dbReference>
<comment type="function">
    <text evidence="11">Catalyzes the specific phosphorylation of the 3-hydroxyl group of shikimic acid using ATP as a cosubstrate.</text>
</comment>
<dbReference type="Gene3D" id="3.40.50.300">
    <property type="entry name" value="P-loop containing nucleotide triphosphate hydrolases"/>
    <property type="match status" value="1"/>
</dbReference>
<keyword evidence="6 11" id="KW-0547">Nucleotide-binding</keyword>
<protein>
    <recommendedName>
        <fullName evidence="3 11">Shikimate kinase</fullName>
        <shortName evidence="11">SK</shortName>
        <ecNumber evidence="3 11">2.7.1.71</ecNumber>
    </recommendedName>
</protein>
<evidence type="ECO:0000256" key="5">
    <source>
        <dbReference type="ARBA" id="ARBA00022679"/>
    </source>
</evidence>
<keyword evidence="5 11" id="KW-0808">Transferase</keyword>
<dbReference type="GO" id="GO:0000287">
    <property type="term" value="F:magnesium ion binding"/>
    <property type="evidence" value="ECO:0007669"/>
    <property type="project" value="UniProtKB-UniRule"/>
</dbReference>
<keyword evidence="8 11" id="KW-0067">ATP-binding</keyword>
<dbReference type="PROSITE" id="PS01128">
    <property type="entry name" value="SHIKIMATE_KINASE"/>
    <property type="match status" value="1"/>
</dbReference>
<dbReference type="EMBL" id="CP009574">
    <property type="protein sequence ID" value="AIT08586.1"/>
    <property type="molecule type" value="Genomic_DNA"/>
</dbReference>
<feature type="binding site" evidence="11">
    <location>
        <position position="83"/>
    </location>
    <ligand>
        <name>substrate</name>
    </ligand>
</feature>
<feature type="binding site" evidence="11">
    <location>
        <begin position="14"/>
        <end position="19"/>
    </location>
    <ligand>
        <name>ATP</name>
        <dbReference type="ChEBI" id="CHEBI:30616"/>
    </ligand>
</feature>
<dbReference type="GO" id="GO:0009073">
    <property type="term" value="P:aromatic amino acid family biosynthetic process"/>
    <property type="evidence" value="ECO:0007669"/>
    <property type="project" value="UniProtKB-KW"/>
</dbReference>
<evidence type="ECO:0000313" key="13">
    <source>
        <dbReference type="Proteomes" id="UP000029672"/>
    </source>
</evidence>
<comment type="subunit">
    <text evidence="11">Monomer.</text>
</comment>
<evidence type="ECO:0000256" key="3">
    <source>
        <dbReference type="ARBA" id="ARBA00012154"/>
    </source>
</evidence>